<dbReference type="SMART" id="SM00530">
    <property type="entry name" value="HTH_XRE"/>
    <property type="match status" value="1"/>
</dbReference>
<dbReference type="PANTHER" id="PTHR46558:SF11">
    <property type="entry name" value="HTH-TYPE TRANSCRIPTIONAL REGULATOR XRE"/>
    <property type="match status" value="1"/>
</dbReference>
<dbReference type="CDD" id="cd00093">
    <property type="entry name" value="HTH_XRE"/>
    <property type="match status" value="1"/>
</dbReference>
<dbReference type="InterPro" id="IPR036724">
    <property type="entry name" value="Cobalamin-bd_sf"/>
</dbReference>
<dbReference type="SUPFAM" id="SSF52242">
    <property type="entry name" value="Cobalamin (vitamin B12)-binding domain"/>
    <property type="match status" value="1"/>
</dbReference>
<accession>A0AAJ1MJP1</accession>
<protein>
    <submittedName>
        <fullName evidence="4">Helix-turn-helix domain-containing protein</fullName>
    </submittedName>
</protein>
<sequence>MGNKIGISYMLKKLRKENKLTQSDLGEAIGIGQTSIANYENGKRFPDEKNLIRIADYFNISLDLLIGRELKNTEGNNVSGFLYEGSDLDDKAVEYMTAAQKSGSEAVNMILGLLESGYTEEQVILDLLEASLIKAGNFWAEGLYNEAMEHQLSNTVIESLIALKTNSNRSSNYRGKLAALTSYGEMHNIGIRILTRLLEIDGWETYFLGSSVPAISLLDYINNNQINMVMVSATMNENTDSLCAIIKAIKNEPNPPHVMAGGRISNLNRLQIQAAGADYIYSSIAETIDFTRRIHN</sequence>
<dbReference type="GO" id="GO:0031419">
    <property type="term" value="F:cobalamin binding"/>
    <property type="evidence" value="ECO:0007669"/>
    <property type="project" value="InterPro"/>
</dbReference>
<dbReference type="InterPro" id="IPR010982">
    <property type="entry name" value="Lambda_DNA-bd_dom_sf"/>
</dbReference>
<dbReference type="Gene3D" id="3.40.50.280">
    <property type="entry name" value="Cobalamin-binding domain"/>
    <property type="match status" value="1"/>
</dbReference>
<dbReference type="PROSITE" id="PS50943">
    <property type="entry name" value="HTH_CROC1"/>
    <property type="match status" value="1"/>
</dbReference>
<proteinExistence type="predicted"/>
<evidence type="ECO:0000259" key="2">
    <source>
        <dbReference type="PROSITE" id="PS50943"/>
    </source>
</evidence>
<dbReference type="EMBL" id="JAQQAL010000031">
    <property type="protein sequence ID" value="MDC7227718.1"/>
    <property type="molecule type" value="Genomic_DNA"/>
</dbReference>
<feature type="domain" description="B12-binding" evidence="3">
    <location>
        <begin position="174"/>
        <end position="296"/>
    </location>
</feature>
<dbReference type="SUPFAM" id="SSF47413">
    <property type="entry name" value="lambda repressor-like DNA-binding domains"/>
    <property type="match status" value="1"/>
</dbReference>
<evidence type="ECO:0000256" key="1">
    <source>
        <dbReference type="ARBA" id="ARBA00023125"/>
    </source>
</evidence>
<dbReference type="Pfam" id="PF02310">
    <property type="entry name" value="B12-binding"/>
    <property type="match status" value="1"/>
</dbReference>
<organism evidence="4 5">
    <name type="scientific">Candidatus Thalassospirochaeta sargassi</name>
    <dbReference type="NCBI Taxonomy" id="3119039"/>
    <lineage>
        <taxon>Bacteria</taxon>
        <taxon>Pseudomonadati</taxon>
        <taxon>Spirochaetota</taxon>
        <taxon>Spirochaetia</taxon>
        <taxon>Spirochaetales</taxon>
        <taxon>Spirochaetaceae</taxon>
        <taxon>Candidatus Thalassospirochaeta</taxon>
    </lineage>
</organism>
<dbReference type="InterPro" id="IPR006158">
    <property type="entry name" value="Cobalamin-bd"/>
</dbReference>
<dbReference type="GO" id="GO:0046872">
    <property type="term" value="F:metal ion binding"/>
    <property type="evidence" value="ECO:0007669"/>
    <property type="project" value="InterPro"/>
</dbReference>
<dbReference type="PANTHER" id="PTHR46558">
    <property type="entry name" value="TRACRIPTIONAL REGULATORY PROTEIN-RELATED-RELATED"/>
    <property type="match status" value="1"/>
</dbReference>
<dbReference type="GO" id="GO:0003677">
    <property type="term" value="F:DNA binding"/>
    <property type="evidence" value="ECO:0007669"/>
    <property type="project" value="UniProtKB-KW"/>
</dbReference>
<dbReference type="Proteomes" id="UP001221217">
    <property type="component" value="Unassembled WGS sequence"/>
</dbReference>
<dbReference type="Gene3D" id="1.10.260.40">
    <property type="entry name" value="lambda repressor-like DNA-binding domains"/>
    <property type="match status" value="1"/>
</dbReference>
<comment type="caution">
    <text evidence="4">The sequence shown here is derived from an EMBL/GenBank/DDBJ whole genome shotgun (WGS) entry which is preliminary data.</text>
</comment>
<evidence type="ECO:0000313" key="5">
    <source>
        <dbReference type="Proteomes" id="UP001221217"/>
    </source>
</evidence>
<evidence type="ECO:0000313" key="4">
    <source>
        <dbReference type="EMBL" id="MDC7227718.1"/>
    </source>
</evidence>
<feature type="domain" description="HTH cro/C1-type" evidence="2">
    <location>
        <begin position="11"/>
        <end position="65"/>
    </location>
</feature>
<name>A0AAJ1MJP1_9SPIO</name>
<evidence type="ECO:0000259" key="3">
    <source>
        <dbReference type="PROSITE" id="PS51332"/>
    </source>
</evidence>
<dbReference type="PROSITE" id="PS51332">
    <property type="entry name" value="B12_BINDING"/>
    <property type="match status" value="1"/>
</dbReference>
<keyword evidence="1" id="KW-0238">DNA-binding</keyword>
<dbReference type="InterPro" id="IPR001387">
    <property type="entry name" value="Cro/C1-type_HTH"/>
</dbReference>
<gene>
    <name evidence="4" type="ORF">PQJ61_13220</name>
</gene>
<dbReference type="Pfam" id="PF01381">
    <property type="entry name" value="HTH_3"/>
    <property type="match status" value="1"/>
</dbReference>
<dbReference type="AlphaFoldDB" id="A0AAJ1MJP1"/>
<reference evidence="4 5" key="1">
    <citation type="submission" date="2022-12" db="EMBL/GenBank/DDBJ databases">
        <title>Metagenome assembled genome from gulf of manar.</title>
        <authorList>
            <person name="Kohli P."/>
            <person name="Pk S."/>
            <person name="Venkata Ramana C."/>
            <person name="Sasikala C."/>
        </authorList>
    </citation>
    <scope>NUCLEOTIDE SEQUENCE [LARGE SCALE GENOMIC DNA]</scope>
    <source>
        <strain evidence="4">JB008</strain>
    </source>
</reference>